<dbReference type="InterPro" id="IPR011006">
    <property type="entry name" value="CheY-like_superfamily"/>
</dbReference>
<reference evidence="6 7" key="1">
    <citation type="submission" date="2015-04" db="EMBL/GenBank/DDBJ databases">
        <title>Complete genome of flavobacterium.</title>
        <authorList>
            <person name="Kwon Y.M."/>
            <person name="Kim S.-J."/>
        </authorList>
    </citation>
    <scope>NUCLEOTIDE SEQUENCE [LARGE SCALE GENOMIC DNA]</scope>
    <source>
        <strain evidence="6 7">DK169</strain>
    </source>
</reference>
<dbReference type="InterPro" id="IPR000792">
    <property type="entry name" value="Tscrpt_reg_LuxR_C"/>
</dbReference>
<sequence length="214" mass="23781">MIRVCIVDDHKMVIEGFQLLLKDEDGIAVVGHALNAEVALETMQEIAPDVILLDINMPGMNGIDACKSLVKLIPNIKIIAITMHKESSLIKMMLGNGAKGYVLKNAGKDELVEAIRTVYKGKMYLDDVSNEVIINTLSDKKKGNASNGLFPKLSRREKEVLNLILNEHTTQEIADKLFISFGTVETHRRNMLIKTGTRNTAGLVRVALEYELHK</sequence>
<dbReference type="PANTHER" id="PTHR43214:SF43">
    <property type="entry name" value="TWO-COMPONENT RESPONSE REGULATOR"/>
    <property type="match status" value="1"/>
</dbReference>
<dbReference type="CDD" id="cd06170">
    <property type="entry name" value="LuxR_C_like"/>
    <property type="match status" value="1"/>
</dbReference>
<gene>
    <name evidence="6" type="ORF">AAY42_14035</name>
</gene>
<evidence type="ECO:0000313" key="7">
    <source>
        <dbReference type="Proteomes" id="UP000050827"/>
    </source>
</evidence>
<evidence type="ECO:0000256" key="3">
    <source>
        <dbReference type="PROSITE-ProRule" id="PRU00169"/>
    </source>
</evidence>
<evidence type="ECO:0008006" key="8">
    <source>
        <dbReference type="Google" id="ProtNLM"/>
    </source>
</evidence>
<dbReference type="OrthoDB" id="9795108at2"/>
<evidence type="ECO:0000256" key="2">
    <source>
        <dbReference type="ARBA" id="ARBA00023125"/>
    </source>
</evidence>
<dbReference type="GO" id="GO:0003677">
    <property type="term" value="F:DNA binding"/>
    <property type="evidence" value="ECO:0007669"/>
    <property type="project" value="UniProtKB-KW"/>
</dbReference>
<organism evidence="6 7">
    <name type="scientific">Flagellimonas eckloniae</name>
    <dbReference type="NCBI Taxonomy" id="346185"/>
    <lineage>
        <taxon>Bacteria</taxon>
        <taxon>Pseudomonadati</taxon>
        <taxon>Bacteroidota</taxon>
        <taxon>Flavobacteriia</taxon>
        <taxon>Flavobacteriales</taxon>
        <taxon>Flavobacteriaceae</taxon>
        <taxon>Flagellimonas</taxon>
    </lineage>
</organism>
<dbReference type="PANTHER" id="PTHR43214">
    <property type="entry name" value="TWO-COMPONENT RESPONSE REGULATOR"/>
    <property type="match status" value="1"/>
</dbReference>
<comment type="caution">
    <text evidence="6">The sequence shown here is derived from an EMBL/GenBank/DDBJ whole genome shotgun (WGS) entry which is preliminary data.</text>
</comment>
<dbReference type="InterPro" id="IPR058245">
    <property type="entry name" value="NreC/VraR/RcsB-like_REC"/>
</dbReference>
<dbReference type="Pfam" id="PF00072">
    <property type="entry name" value="Response_reg"/>
    <property type="match status" value="1"/>
</dbReference>
<keyword evidence="1 3" id="KW-0597">Phosphoprotein</keyword>
<protein>
    <recommendedName>
        <fullName evidence="8">LuxR family transcriptional regulator</fullName>
    </recommendedName>
</protein>
<name>A0A0N8WG96_9FLAO</name>
<evidence type="ECO:0000259" key="4">
    <source>
        <dbReference type="PROSITE" id="PS50043"/>
    </source>
</evidence>
<dbReference type="GO" id="GO:0006355">
    <property type="term" value="P:regulation of DNA-templated transcription"/>
    <property type="evidence" value="ECO:0007669"/>
    <property type="project" value="InterPro"/>
</dbReference>
<feature type="modified residue" description="4-aspartylphosphate" evidence="3">
    <location>
        <position position="54"/>
    </location>
</feature>
<feature type="domain" description="HTH luxR-type" evidence="4">
    <location>
        <begin position="146"/>
        <end position="211"/>
    </location>
</feature>
<dbReference type="Proteomes" id="UP000050827">
    <property type="component" value="Unassembled WGS sequence"/>
</dbReference>
<dbReference type="AlphaFoldDB" id="A0A0N8WG96"/>
<dbReference type="RefSeq" id="WP_055396306.1">
    <property type="nucleotide sequence ID" value="NZ_LCTZ01000002.1"/>
</dbReference>
<dbReference type="SUPFAM" id="SSF52172">
    <property type="entry name" value="CheY-like"/>
    <property type="match status" value="1"/>
</dbReference>
<dbReference type="PRINTS" id="PR00038">
    <property type="entry name" value="HTHLUXR"/>
</dbReference>
<dbReference type="STRING" id="346185.AAY42_14035"/>
<keyword evidence="2" id="KW-0238">DNA-binding</keyword>
<dbReference type="PROSITE" id="PS50043">
    <property type="entry name" value="HTH_LUXR_2"/>
    <property type="match status" value="1"/>
</dbReference>
<dbReference type="SMART" id="SM00421">
    <property type="entry name" value="HTH_LUXR"/>
    <property type="match status" value="1"/>
</dbReference>
<dbReference type="PROSITE" id="PS50110">
    <property type="entry name" value="RESPONSE_REGULATORY"/>
    <property type="match status" value="1"/>
</dbReference>
<feature type="domain" description="Response regulatory" evidence="5">
    <location>
        <begin position="3"/>
        <end position="119"/>
    </location>
</feature>
<dbReference type="InterPro" id="IPR016032">
    <property type="entry name" value="Sig_transdc_resp-reg_C-effctor"/>
</dbReference>
<accession>A0A0N8WG96</accession>
<dbReference type="SUPFAM" id="SSF46894">
    <property type="entry name" value="C-terminal effector domain of the bipartite response regulators"/>
    <property type="match status" value="1"/>
</dbReference>
<dbReference type="Gene3D" id="3.40.50.2300">
    <property type="match status" value="1"/>
</dbReference>
<evidence type="ECO:0000313" key="6">
    <source>
        <dbReference type="EMBL" id="KQC30883.1"/>
    </source>
</evidence>
<dbReference type="CDD" id="cd17535">
    <property type="entry name" value="REC_NarL-like"/>
    <property type="match status" value="1"/>
</dbReference>
<keyword evidence="7" id="KW-1185">Reference proteome</keyword>
<dbReference type="InterPro" id="IPR001789">
    <property type="entry name" value="Sig_transdc_resp-reg_receiver"/>
</dbReference>
<dbReference type="EMBL" id="LCTZ01000002">
    <property type="protein sequence ID" value="KQC30883.1"/>
    <property type="molecule type" value="Genomic_DNA"/>
</dbReference>
<evidence type="ECO:0000259" key="5">
    <source>
        <dbReference type="PROSITE" id="PS50110"/>
    </source>
</evidence>
<dbReference type="Pfam" id="PF00196">
    <property type="entry name" value="GerE"/>
    <property type="match status" value="1"/>
</dbReference>
<dbReference type="GO" id="GO:0000160">
    <property type="term" value="P:phosphorelay signal transduction system"/>
    <property type="evidence" value="ECO:0007669"/>
    <property type="project" value="InterPro"/>
</dbReference>
<evidence type="ECO:0000256" key="1">
    <source>
        <dbReference type="ARBA" id="ARBA00022553"/>
    </source>
</evidence>
<proteinExistence type="predicted"/>
<dbReference type="SMART" id="SM00448">
    <property type="entry name" value="REC"/>
    <property type="match status" value="1"/>
</dbReference>
<dbReference type="InterPro" id="IPR039420">
    <property type="entry name" value="WalR-like"/>
</dbReference>